<accession>A0AAW0FUS8</accession>
<evidence type="ECO:0000313" key="3">
    <source>
        <dbReference type="Proteomes" id="UP001385951"/>
    </source>
</evidence>
<name>A0AAW0FUS8_9APHY</name>
<dbReference type="EMBL" id="JASBNA010000023">
    <property type="protein sequence ID" value="KAK7684823.1"/>
    <property type="molecule type" value="Genomic_DNA"/>
</dbReference>
<reference evidence="2 3" key="1">
    <citation type="submission" date="2022-09" db="EMBL/GenBank/DDBJ databases">
        <authorList>
            <person name="Palmer J.M."/>
        </authorList>
    </citation>
    <scope>NUCLEOTIDE SEQUENCE [LARGE SCALE GENOMIC DNA]</scope>
    <source>
        <strain evidence="2 3">DSM 7382</strain>
    </source>
</reference>
<dbReference type="Proteomes" id="UP001385951">
    <property type="component" value="Unassembled WGS sequence"/>
</dbReference>
<comment type="caution">
    <text evidence="2">The sequence shown here is derived from an EMBL/GenBank/DDBJ whole genome shotgun (WGS) entry which is preliminary data.</text>
</comment>
<gene>
    <name evidence="2" type="ORF">QCA50_012066</name>
</gene>
<keyword evidence="1" id="KW-0732">Signal</keyword>
<evidence type="ECO:0000256" key="1">
    <source>
        <dbReference type="SAM" id="SignalP"/>
    </source>
</evidence>
<evidence type="ECO:0000313" key="2">
    <source>
        <dbReference type="EMBL" id="KAK7684823.1"/>
    </source>
</evidence>
<proteinExistence type="predicted"/>
<dbReference type="AlphaFoldDB" id="A0AAW0FUS8"/>
<feature type="signal peptide" evidence="1">
    <location>
        <begin position="1"/>
        <end position="22"/>
    </location>
</feature>
<sequence>MFNINFLLSILLALSLVQKAQAETDSTTTVTITPYVTATTYVGMIEQIWETDYIYTDGSGKLTTYTTFGTVFTYDTDITTPTPAASKVAATSVPTLTDSSVLSLGNPVSFLSSSASSVSSIPSLSEVISSPAYESSRAVLTPYYTGSVSSSLILPLESSALTSAQASSALTSAQASSLSSSASSLISLTSANSLASSDPASSEPVLLLGAFSTTEIPCSVPDGDYTTSTSSTKTTLNDGSTAVLEYIVLFTENCGC</sequence>
<keyword evidence="3" id="KW-1185">Reference proteome</keyword>
<organism evidence="2 3">
    <name type="scientific">Cerrena zonata</name>
    <dbReference type="NCBI Taxonomy" id="2478898"/>
    <lineage>
        <taxon>Eukaryota</taxon>
        <taxon>Fungi</taxon>
        <taxon>Dikarya</taxon>
        <taxon>Basidiomycota</taxon>
        <taxon>Agaricomycotina</taxon>
        <taxon>Agaricomycetes</taxon>
        <taxon>Polyporales</taxon>
        <taxon>Cerrenaceae</taxon>
        <taxon>Cerrena</taxon>
    </lineage>
</organism>
<protein>
    <submittedName>
        <fullName evidence="2">Uncharacterized protein</fullName>
    </submittedName>
</protein>
<feature type="chain" id="PRO_5043911844" evidence="1">
    <location>
        <begin position="23"/>
        <end position="256"/>
    </location>
</feature>